<dbReference type="InterPro" id="IPR024370">
    <property type="entry name" value="PBP_domain"/>
</dbReference>
<protein>
    <submittedName>
        <fullName evidence="3">Helix-turn-helix transcriptional regulator</fullName>
    </submittedName>
</protein>
<accession>A0A853IWT6</accession>
<organism evidence="3 4">
    <name type="scientific">Ottowia beijingensis</name>
    <dbReference type="NCBI Taxonomy" id="1207057"/>
    <lineage>
        <taxon>Bacteria</taxon>
        <taxon>Pseudomonadati</taxon>
        <taxon>Pseudomonadota</taxon>
        <taxon>Betaproteobacteria</taxon>
        <taxon>Burkholderiales</taxon>
        <taxon>Comamonadaceae</taxon>
        <taxon>Ottowia</taxon>
    </lineage>
</organism>
<sequence>MHHIGLSYSLDADSAEPLIRNPLIDLLQAVRASGSISGAAKLLDLSYRHVWGELKRWEQTLAHPLVLWEKGRPARLTAFADKLLWSERQAQARLAPQIDALRAELQRTFAVAFDDQAHVLTFYASHDDALTALRGHTASLPGSPRLHLDIRFVGSVDAIQALNEGRCIMAGFHTRRAPPEGSLAERTYKPLLRPGQHKIIGFATRTQGLMVRPGNPRGISGLHDLTRANLRYVNRALGTGTRVLFDELLAEAGIAPEQLRGYEQTEPSHAAVAQAVLAGQADAGLGIEATARGRGLDFVPLVTEDYHLVCLQSALDEPPVTALRDVLASPGWRASLAALPGYVPSHSGQVRAMTQVLPWWRFARPKAAGRRAGTAQPPPA</sequence>
<keyword evidence="4" id="KW-1185">Reference proteome</keyword>
<reference evidence="3 4" key="1">
    <citation type="submission" date="2020-07" db="EMBL/GenBank/DDBJ databases">
        <authorList>
            <person name="Maaloum M."/>
        </authorList>
    </citation>
    <scope>NUCLEOTIDE SEQUENCE [LARGE SCALE GENOMIC DNA]</scope>
    <source>
        <strain evidence="3 4">GCS-AN-3</strain>
    </source>
</reference>
<dbReference type="AlphaFoldDB" id="A0A853IWT6"/>
<dbReference type="Gene3D" id="1.10.10.10">
    <property type="entry name" value="Winged helix-like DNA-binding domain superfamily/Winged helix DNA-binding domain"/>
    <property type="match status" value="1"/>
</dbReference>
<dbReference type="Gene3D" id="3.40.190.10">
    <property type="entry name" value="Periplasmic binding protein-like II"/>
    <property type="match status" value="1"/>
</dbReference>
<feature type="domain" description="HTH lysR-type" evidence="1">
    <location>
        <begin position="25"/>
        <end position="79"/>
    </location>
</feature>
<dbReference type="Pfam" id="PF12727">
    <property type="entry name" value="PBP_like"/>
    <property type="match status" value="1"/>
</dbReference>
<dbReference type="Proteomes" id="UP000589716">
    <property type="component" value="Unassembled WGS sequence"/>
</dbReference>
<proteinExistence type="predicted"/>
<dbReference type="PANTHER" id="PTHR38431:SF1">
    <property type="entry name" value="BLL2305 PROTEIN"/>
    <property type="match status" value="1"/>
</dbReference>
<dbReference type="Pfam" id="PF00126">
    <property type="entry name" value="HTH_1"/>
    <property type="match status" value="1"/>
</dbReference>
<feature type="domain" description="PBP" evidence="2">
    <location>
        <begin position="144"/>
        <end position="327"/>
    </location>
</feature>
<evidence type="ECO:0000313" key="3">
    <source>
        <dbReference type="EMBL" id="NZA01128.1"/>
    </source>
</evidence>
<dbReference type="InterPro" id="IPR000847">
    <property type="entry name" value="LysR_HTH_N"/>
</dbReference>
<dbReference type="InterPro" id="IPR036388">
    <property type="entry name" value="WH-like_DNA-bd_sf"/>
</dbReference>
<comment type="caution">
    <text evidence="3">The sequence shown here is derived from an EMBL/GenBank/DDBJ whole genome shotgun (WGS) entry which is preliminary data.</text>
</comment>
<dbReference type="GO" id="GO:0003700">
    <property type="term" value="F:DNA-binding transcription factor activity"/>
    <property type="evidence" value="ECO:0007669"/>
    <property type="project" value="InterPro"/>
</dbReference>
<dbReference type="InterPro" id="IPR036390">
    <property type="entry name" value="WH_DNA-bd_sf"/>
</dbReference>
<dbReference type="SUPFAM" id="SSF53850">
    <property type="entry name" value="Periplasmic binding protein-like II"/>
    <property type="match status" value="1"/>
</dbReference>
<dbReference type="RefSeq" id="WP_180549635.1">
    <property type="nucleotide sequence ID" value="NZ_JACCKX010000001.1"/>
</dbReference>
<dbReference type="PANTHER" id="PTHR38431">
    <property type="entry name" value="BLL2305 PROTEIN"/>
    <property type="match status" value="1"/>
</dbReference>
<evidence type="ECO:0000259" key="2">
    <source>
        <dbReference type="Pfam" id="PF12727"/>
    </source>
</evidence>
<name>A0A853IWT6_9BURK</name>
<evidence type="ECO:0000313" key="4">
    <source>
        <dbReference type="Proteomes" id="UP000589716"/>
    </source>
</evidence>
<dbReference type="EMBL" id="JACCKX010000001">
    <property type="protein sequence ID" value="NZA01128.1"/>
    <property type="molecule type" value="Genomic_DNA"/>
</dbReference>
<dbReference type="SUPFAM" id="SSF46785">
    <property type="entry name" value="Winged helix' DNA-binding domain"/>
    <property type="match status" value="1"/>
</dbReference>
<gene>
    <name evidence="3" type="ORF">H0I39_03930</name>
</gene>
<evidence type="ECO:0000259" key="1">
    <source>
        <dbReference type="Pfam" id="PF00126"/>
    </source>
</evidence>